<reference evidence="16 17" key="1">
    <citation type="submission" date="2017-09" db="EMBL/GenBank/DDBJ databases">
        <title>Depth-based differentiation of microbial function through sediment-hosted aquifers and enrichment of novel symbionts in the deep terrestrial subsurface.</title>
        <authorList>
            <person name="Probst A.J."/>
            <person name="Ladd B."/>
            <person name="Jarett J.K."/>
            <person name="Geller-Mcgrath D.E."/>
            <person name="Sieber C.M."/>
            <person name="Emerson J.B."/>
            <person name="Anantharaman K."/>
            <person name="Thomas B.C."/>
            <person name="Malmstrom R."/>
            <person name="Stieglmeier M."/>
            <person name="Klingl A."/>
            <person name="Woyke T."/>
            <person name="Ryan C.M."/>
            <person name="Banfield J.F."/>
        </authorList>
    </citation>
    <scope>NUCLEOTIDE SEQUENCE [LARGE SCALE GENOMIC DNA]</scope>
    <source>
        <strain evidence="16">CG22_combo_CG10-13_8_21_14_all_38_20</strain>
    </source>
</reference>
<dbReference type="FunFam" id="3.30.540.10:FF:000002">
    <property type="entry name" value="Fructose-1,6-bisphosphatase class 1"/>
    <property type="match status" value="1"/>
</dbReference>
<comment type="catalytic activity">
    <reaction evidence="1 12">
        <text>beta-D-fructose 1,6-bisphosphate + H2O = beta-D-fructose 6-phosphate + phosphate</text>
        <dbReference type="Rhea" id="RHEA:11064"/>
        <dbReference type="ChEBI" id="CHEBI:15377"/>
        <dbReference type="ChEBI" id="CHEBI:32966"/>
        <dbReference type="ChEBI" id="CHEBI:43474"/>
        <dbReference type="ChEBI" id="CHEBI:57634"/>
        <dbReference type="EC" id="3.1.3.11"/>
    </reaction>
</comment>
<dbReference type="PANTHER" id="PTHR11556">
    <property type="entry name" value="FRUCTOSE-1,6-BISPHOSPHATASE-RELATED"/>
    <property type="match status" value="1"/>
</dbReference>
<feature type="binding site" evidence="12">
    <location>
        <position position="114"/>
    </location>
    <ligand>
        <name>Mg(2+)</name>
        <dbReference type="ChEBI" id="CHEBI:18420"/>
        <label>1</label>
    </ligand>
</feature>
<organism evidence="16 17">
    <name type="scientific">Candidatus Roizmanbacteria bacterium CG22_combo_CG10-13_8_21_14_all_38_20</name>
    <dbReference type="NCBI Taxonomy" id="1974862"/>
    <lineage>
        <taxon>Bacteria</taxon>
        <taxon>Candidatus Roizmaniibacteriota</taxon>
    </lineage>
</organism>
<evidence type="ECO:0000313" key="16">
    <source>
        <dbReference type="EMBL" id="PIP61547.1"/>
    </source>
</evidence>
<gene>
    <name evidence="12" type="primary">fbp</name>
    <name evidence="16" type="ORF">COW99_03390</name>
</gene>
<sequence length="322" mass="35734">MIWYTLFCSMNVQTLQVYSKENDGELFQVIESLAMAGKKIAKDINRAGLIDLLGLTGEVNVQGEEVKKLDEFSNKVFEEELGKSGAVAGYASEENEGVVDYSNSGQYIVSVDPLDGSSNIDANVSVGSIFSVLKRISRDKVSEVDFLQKGSEQVMAGYFLYGSSTMLVYSTGSRVNGFTKDPDTGDFILSHENIKTPEEGIVYSINESYSLNWDSKLTKYIELLKGKKYKARYIGSLVSDFHRNLLYGGIYVYPADSKNVDGKLRLVYECNPIAFVVTQAGGRATNGDEDILDIIPTKVHQRTPFYVGSKGDIELWKEVDQK</sequence>
<dbReference type="NCBIfam" id="NF006778">
    <property type="entry name" value="PRK09293.1-1"/>
    <property type="match status" value="1"/>
</dbReference>
<accession>A0A2H0BV44</accession>
<evidence type="ECO:0000256" key="11">
    <source>
        <dbReference type="ARBA" id="ARBA00081210"/>
    </source>
</evidence>
<keyword evidence="7 12" id="KW-0378">Hydrolase</keyword>
<feature type="binding site" evidence="12">
    <location>
        <position position="93"/>
    </location>
    <ligand>
        <name>Mg(2+)</name>
        <dbReference type="ChEBI" id="CHEBI:18420"/>
        <label>1</label>
    </ligand>
</feature>
<feature type="binding site" evidence="12">
    <location>
        <position position="206"/>
    </location>
    <ligand>
        <name>substrate</name>
    </ligand>
</feature>
<evidence type="ECO:0000313" key="17">
    <source>
        <dbReference type="Proteomes" id="UP000231246"/>
    </source>
</evidence>
<dbReference type="CDD" id="cd00354">
    <property type="entry name" value="FBPase"/>
    <property type="match status" value="1"/>
</dbReference>
<dbReference type="EMBL" id="PCTA01000023">
    <property type="protein sequence ID" value="PIP61547.1"/>
    <property type="molecule type" value="Genomic_DNA"/>
</dbReference>
<dbReference type="GO" id="GO:0042132">
    <property type="term" value="F:fructose 1,6-bisphosphate 1-phosphatase activity"/>
    <property type="evidence" value="ECO:0007669"/>
    <property type="project" value="UniProtKB-UniRule"/>
</dbReference>
<dbReference type="PROSITE" id="PS00124">
    <property type="entry name" value="FBPASE"/>
    <property type="match status" value="1"/>
</dbReference>
<evidence type="ECO:0000256" key="1">
    <source>
        <dbReference type="ARBA" id="ARBA00001273"/>
    </source>
</evidence>
<dbReference type="AlphaFoldDB" id="A0A2H0BV44"/>
<feature type="binding site" evidence="12">
    <location>
        <position position="115"/>
    </location>
    <ligand>
        <name>Mg(2+)</name>
        <dbReference type="ChEBI" id="CHEBI:18420"/>
        <label>2</label>
    </ligand>
</feature>
<evidence type="ECO:0000256" key="3">
    <source>
        <dbReference type="ARBA" id="ARBA00010941"/>
    </source>
</evidence>
<dbReference type="GO" id="GO:0005737">
    <property type="term" value="C:cytoplasm"/>
    <property type="evidence" value="ECO:0007669"/>
    <property type="project" value="UniProtKB-SubCell"/>
</dbReference>
<comment type="caution">
    <text evidence="16">The sequence shown here is derived from an EMBL/GenBank/DDBJ whole genome shotgun (WGS) entry which is preliminary data.</text>
</comment>
<dbReference type="GO" id="GO:0030388">
    <property type="term" value="P:fructose 1,6-bisphosphate metabolic process"/>
    <property type="evidence" value="ECO:0007669"/>
    <property type="project" value="TreeGrafter"/>
</dbReference>
<dbReference type="GO" id="GO:0006000">
    <property type="term" value="P:fructose metabolic process"/>
    <property type="evidence" value="ECO:0007669"/>
    <property type="project" value="TreeGrafter"/>
</dbReference>
<comment type="caution">
    <text evidence="12">Lacks conserved residue(s) required for the propagation of feature annotation.</text>
</comment>
<dbReference type="Gene3D" id="3.30.540.10">
    <property type="entry name" value="Fructose-1,6-Bisphosphatase, subunit A, domain 1"/>
    <property type="match status" value="1"/>
</dbReference>
<comment type="subcellular location">
    <subcellularLocation>
        <location evidence="12">Cytoplasm</location>
    </subcellularLocation>
</comment>
<dbReference type="PANTHER" id="PTHR11556:SF35">
    <property type="entry name" value="SEDOHEPTULOSE-1,7-BISPHOSPHATASE, CHLOROPLASTIC"/>
    <property type="match status" value="1"/>
</dbReference>
<evidence type="ECO:0000256" key="10">
    <source>
        <dbReference type="ARBA" id="ARBA00072069"/>
    </source>
</evidence>
<dbReference type="Gene3D" id="3.40.190.80">
    <property type="match status" value="1"/>
</dbReference>
<feature type="binding site" evidence="12">
    <location>
        <position position="233"/>
    </location>
    <ligand>
        <name>substrate</name>
    </ligand>
</feature>
<dbReference type="Pfam" id="PF00316">
    <property type="entry name" value="FBPase"/>
    <property type="match status" value="1"/>
</dbReference>
<evidence type="ECO:0000259" key="14">
    <source>
        <dbReference type="Pfam" id="PF00316"/>
    </source>
</evidence>
<feature type="domain" description="Fructose-1-6-bisphosphatase class 1 C-terminal" evidence="15">
    <location>
        <begin position="197"/>
        <end position="317"/>
    </location>
</feature>
<feature type="binding site" evidence="12">
    <location>
        <begin position="115"/>
        <end position="118"/>
    </location>
    <ligand>
        <name>substrate</name>
    </ligand>
</feature>
<feature type="binding site" evidence="12">
    <location>
        <position position="112"/>
    </location>
    <ligand>
        <name>Mg(2+)</name>
        <dbReference type="ChEBI" id="CHEBI:18420"/>
        <label>2</label>
    </ligand>
</feature>
<dbReference type="Pfam" id="PF18913">
    <property type="entry name" value="FBPase_C"/>
    <property type="match status" value="1"/>
</dbReference>
<feature type="domain" description="Fructose-1-6-bisphosphatase class I N-terminal" evidence="14">
    <location>
        <begin position="18"/>
        <end position="192"/>
    </location>
</feature>
<dbReference type="Proteomes" id="UP000231246">
    <property type="component" value="Unassembled WGS sequence"/>
</dbReference>
<dbReference type="PIRSF" id="PIRSF500210">
    <property type="entry name" value="FBPtase"/>
    <property type="match status" value="1"/>
</dbReference>
<evidence type="ECO:0000256" key="9">
    <source>
        <dbReference type="ARBA" id="ARBA00023277"/>
    </source>
</evidence>
<evidence type="ECO:0000256" key="5">
    <source>
        <dbReference type="ARBA" id="ARBA00022490"/>
    </source>
</evidence>
<dbReference type="InterPro" id="IPR044015">
    <property type="entry name" value="FBPase_C_dom"/>
</dbReference>
<dbReference type="SUPFAM" id="SSF56655">
    <property type="entry name" value="Carbohydrate phosphatase"/>
    <property type="match status" value="1"/>
</dbReference>
<evidence type="ECO:0000259" key="15">
    <source>
        <dbReference type="Pfam" id="PF18913"/>
    </source>
</evidence>
<keyword evidence="5 12" id="KW-0963">Cytoplasm</keyword>
<protein>
    <recommendedName>
        <fullName evidence="10 12">Fructose-1,6-bisphosphatase class 1</fullName>
        <shortName evidence="12">FBPase class 1</shortName>
        <ecNumber evidence="4 12">3.1.3.11</ecNumber>
    </recommendedName>
    <alternativeName>
        <fullName evidence="11 12">D-fructose-1,6-bisphosphate 1-phosphohydrolase class 1</fullName>
    </alternativeName>
</protein>
<keyword evidence="9 12" id="KW-0119">Carbohydrate metabolism</keyword>
<proteinExistence type="inferred from homology"/>
<dbReference type="GO" id="GO:0006002">
    <property type="term" value="P:fructose 6-phosphate metabolic process"/>
    <property type="evidence" value="ECO:0007669"/>
    <property type="project" value="TreeGrafter"/>
</dbReference>
<evidence type="ECO:0000256" key="8">
    <source>
        <dbReference type="ARBA" id="ARBA00022842"/>
    </source>
</evidence>
<dbReference type="PIRSF" id="PIRSF000904">
    <property type="entry name" value="FBPtase_SBPase"/>
    <property type="match status" value="1"/>
</dbReference>
<evidence type="ECO:0000256" key="2">
    <source>
        <dbReference type="ARBA" id="ARBA00005215"/>
    </source>
</evidence>
<feature type="binding site" evidence="12">
    <location>
        <position position="263"/>
    </location>
    <ligand>
        <name>substrate</name>
    </ligand>
</feature>
<evidence type="ECO:0000256" key="12">
    <source>
        <dbReference type="HAMAP-Rule" id="MF_01855"/>
    </source>
</evidence>
<dbReference type="GO" id="GO:0000287">
    <property type="term" value="F:magnesium ion binding"/>
    <property type="evidence" value="ECO:0007669"/>
    <property type="project" value="UniProtKB-UniRule"/>
</dbReference>
<evidence type="ECO:0000256" key="7">
    <source>
        <dbReference type="ARBA" id="ARBA00022801"/>
    </source>
</evidence>
<evidence type="ECO:0000256" key="13">
    <source>
        <dbReference type="RuleBase" id="RU000508"/>
    </source>
</evidence>
<dbReference type="GO" id="GO:0005986">
    <property type="term" value="P:sucrose biosynthetic process"/>
    <property type="evidence" value="ECO:0007669"/>
    <property type="project" value="TreeGrafter"/>
</dbReference>
<name>A0A2H0BV44_9BACT</name>
<comment type="subunit">
    <text evidence="12">Homotetramer.</text>
</comment>
<dbReference type="FunFam" id="3.40.190.80:FF:000001">
    <property type="entry name" value="Fructose-1,6-bisphosphatase class 1"/>
    <property type="match status" value="1"/>
</dbReference>
<keyword evidence="6 12" id="KW-0479">Metal-binding</keyword>
<feature type="binding site" evidence="12">
    <location>
        <position position="269"/>
    </location>
    <ligand>
        <name>Mg(2+)</name>
        <dbReference type="ChEBI" id="CHEBI:18420"/>
        <label>2</label>
    </ligand>
</feature>
<dbReference type="InterPro" id="IPR000146">
    <property type="entry name" value="FBPase_class-1"/>
</dbReference>
<dbReference type="InterPro" id="IPR020548">
    <property type="entry name" value="Fructose_bisphosphatase_AS"/>
</dbReference>
<comment type="cofactor">
    <cofactor evidence="12">
        <name>Mg(2+)</name>
        <dbReference type="ChEBI" id="CHEBI:18420"/>
    </cofactor>
    <text evidence="12">Binds 2 magnesium ions per subunit.</text>
</comment>
<dbReference type="InterPro" id="IPR028343">
    <property type="entry name" value="FBPtase"/>
</dbReference>
<evidence type="ECO:0000256" key="4">
    <source>
        <dbReference type="ARBA" id="ARBA00013093"/>
    </source>
</evidence>
<keyword evidence="8 12" id="KW-0460">Magnesium</keyword>
<dbReference type="EC" id="3.1.3.11" evidence="4 12"/>
<comment type="pathway">
    <text evidence="2">Carbohydrate biosynthesis; Calvin cycle.</text>
</comment>
<comment type="similarity">
    <text evidence="3 12 13">Belongs to the FBPase class 1 family.</text>
</comment>
<feature type="binding site" evidence="12">
    <location>
        <position position="112"/>
    </location>
    <ligand>
        <name>Mg(2+)</name>
        <dbReference type="ChEBI" id="CHEBI:18420"/>
        <label>1</label>
    </ligand>
</feature>
<dbReference type="HAMAP" id="MF_01855">
    <property type="entry name" value="FBPase_class1"/>
    <property type="match status" value="1"/>
</dbReference>
<evidence type="ECO:0000256" key="6">
    <source>
        <dbReference type="ARBA" id="ARBA00022723"/>
    </source>
</evidence>
<dbReference type="PRINTS" id="PR00115">
    <property type="entry name" value="F16BPHPHTASE"/>
</dbReference>
<dbReference type="GO" id="GO:0006094">
    <property type="term" value="P:gluconeogenesis"/>
    <property type="evidence" value="ECO:0007669"/>
    <property type="project" value="UniProtKB-UniRule"/>
</dbReference>
<dbReference type="InterPro" id="IPR033391">
    <property type="entry name" value="FBPase_N"/>
</dbReference>